<comment type="similarity">
    <text evidence="3">Belongs to the gas vesicle GvpF/GvpL family.</text>
</comment>
<evidence type="ECO:0000256" key="2">
    <source>
        <dbReference type="ARBA" id="ARBA00035108"/>
    </source>
</evidence>
<dbReference type="PANTHER" id="PTHR36852">
    <property type="entry name" value="PROTEIN GVPL 2"/>
    <property type="match status" value="1"/>
</dbReference>
<dbReference type="Pfam" id="PF06386">
    <property type="entry name" value="GvpL_GvpF"/>
    <property type="match status" value="1"/>
</dbReference>
<comment type="caution">
    <text evidence="4">The sequence shown here is derived from an EMBL/GenBank/DDBJ whole genome shotgun (WGS) entry which is preliminary data.</text>
</comment>
<reference evidence="4 5" key="1">
    <citation type="submission" date="2023-01" db="EMBL/GenBank/DDBJ databases">
        <title>Novel diversity within Roseofilum (Cyanobacteria; Desertifilaceae) from marine benthic mats with descriptions of four novel species.</title>
        <authorList>
            <person name="Wang Y."/>
            <person name="Berthold D.E."/>
            <person name="Hu J."/>
            <person name="Lefler F.W."/>
            <person name="Laughinghouse H.D. IV."/>
        </authorList>
    </citation>
    <scope>NUCLEOTIDE SEQUENCE [LARGE SCALE GENOMIC DNA]</scope>
    <source>
        <strain evidence="4 5">BLCC-M91</strain>
    </source>
</reference>
<accession>A0ABT7BPU1</accession>
<dbReference type="RefSeq" id="WP_283764515.1">
    <property type="nucleotide sequence ID" value="NZ_JAQPOK010000155.1"/>
</dbReference>
<evidence type="ECO:0000256" key="3">
    <source>
        <dbReference type="ARBA" id="ARBA00035643"/>
    </source>
</evidence>
<keyword evidence="1" id="KW-0304">Gas vesicle</keyword>
<gene>
    <name evidence="4" type="ORF">PJF56_20335</name>
</gene>
<dbReference type="PANTHER" id="PTHR36852:SF1">
    <property type="entry name" value="PROTEIN GVPL 2"/>
    <property type="match status" value="1"/>
</dbReference>
<keyword evidence="5" id="KW-1185">Reference proteome</keyword>
<dbReference type="Proteomes" id="UP001231370">
    <property type="component" value="Unassembled WGS sequence"/>
</dbReference>
<evidence type="ECO:0000313" key="4">
    <source>
        <dbReference type="EMBL" id="MDJ1181214.1"/>
    </source>
</evidence>
<name>A0ABT7BPU1_9CYAN</name>
<organism evidence="4 5">
    <name type="scientific">Roseofilum halophilum BLCC-M91</name>
    <dbReference type="NCBI Taxonomy" id="3022259"/>
    <lineage>
        <taxon>Bacteria</taxon>
        <taxon>Bacillati</taxon>
        <taxon>Cyanobacteriota</taxon>
        <taxon>Cyanophyceae</taxon>
        <taxon>Desertifilales</taxon>
        <taxon>Desertifilaceae</taxon>
        <taxon>Roseofilum</taxon>
        <taxon>Roseofilum halophilum</taxon>
    </lineage>
</organism>
<proteinExistence type="inferred from homology"/>
<evidence type="ECO:0000256" key="1">
    <source>
        <dbReference type="ARBA" id="ARBA00022987"/>
    </source>
</evidence>
<protein>
    <submittedName>
        <fullName evidence="4">GvpL/GvpF family gas vesicle protein</fullName>
    </submittedName>
</protein>
<evidence type="ECO:0000313" key="5">
    <source>
        <dbReference type="Proteomes" id="UP001231370"/>
    </source>
</evidence>
<dbReference type="EMBL" id="JAQPOK010000155">
    <property type="protein sequence ID" value="MDJ1181214.1"/>
    <property type="molecule type" value="Genomic_DNA"/>
</dbReference>
<comment type="subcellular location">
    <subcellularLocation>
        <location evidence="2">Gas vesicle</location>
    </subcellularLocation>
</comment>
<dbReference type="InterPro" id="IPR009430">
    <property type="entry name" value="GvpL/GvpF"/>
</dbReference>
<sequence length="236" mass="27307">MYTYALMKRPETALELPPGLVGDLELVGTGQLAAITEPRISPTKMEALVQDDRLLEQAYIHYGVVVCDLFAKTTILPLKFYHCFRDRPALEEHLTAHQDQYLTTLNTLDGKGEYILKAFPKPLELPPLDKEQKGKAYFLAKKRRYQQQQEYQNQQDLQWETLTEQVLALYPEAVIPESQDEKRELFWLGDKNGRSLLEKHLFTWQELCPDWDLNLSDPIPPYDFLGILNTLPDDLG</sequence>